<proteinExistence type="predicted"/>
<keyword evidence="2 10" id="KW-0812">Transmembrane</keyword>
<accession>A0ABN9RAX3</accession>
<dbReference type="Gene3D" id="3.40.50.1000">
    <property type="entry name" value="HAD superfamily/HAD-like"/>
    <property type="match status" value="1"/>
</dbReference>
<comment type="subcellular location">
    <subcellularLocation>
        <location evidence="1">Membrane</location>
        <topology evidence="1">Multi-pass membrane protein</topology>
    </subcellularLocation>
</comment>
<dbReference type="EMBL" id="CAUYUJ010005681">
    <property type="protein sequence ID" value="CAK0814589.1"/>
    <property type="molecule type" value="Genomic_DNA"/>
</dbReference>
<dbReference type="InterPro" id="IPR036412">
    <property type="entry name" value="HAD-like_sf"/>
</dbReference>
<keyword evidence="9 10" id="KW-0472">Membrane</keyword>
<dbReference type="InterPro" id="IPR023214">
    <property type="entry name" value="HAD_sf"/>
</dbReference>
<evidence type="ECO:0000256" key="4">
    <source>
        <dbReference type="ARBA" id="ARBA00022741"/>
    </source>
</evidence>
<keyword evidence="12" id="KW-1185">Reference proteome</keyword>
<keyword evidence="7" id="KW-1278">Translocase</keyword>
<dbReference type="InterPro" id="IPR006544">
    <property type="entry name" value="P-type_TPase_V"/>
</dbReference>
<evidence type="ECO:0000256" key="8">
    <source>
        <dbReference type="ARBA" id="ARBA00022989"/>
    </source>
</evidence>
<dbReference type="PANTHER" id="PTHR45630:SF11">
    <property type="entry name" value="CATION-TRANSPORTING P-TYPE ATPASE N-TERMINAL DOMAIN-CONTAINING PROTEIN"/>
    <property type="match status" value="1"/>
</dbReference>
<evidence type="ECO:0000256" key="2">
    <source>
        <dbReference type="ARBA" id="ARBA00022692"/>
    </source>
</evidence>
<feature type="transmembrane region" description="Helical" evidence="10">
    <location>
        <begin position="559"/>
        <end position="581"/>
    </location>
</feature>
<evidence type="ECO:0000256" key="6">
    <source>
        <dbReference type="ARBA" id="ARBA00022842"/>
    </source>
</evidence>
<evidence type="ECO:0000313" key="12">
    <source>
        <dbReference type="Proteomes" id="UP001189429"/>
    </source>
</evidence>
<keyword evidence="4" id="KW-0547">Nucleotide-binding</keyword>
<sequence>MRILRRLEFDHVRMTSGSVLELPSLGRKVALVKGSYEKIAALVSASGNSLPADFRAVTEQHAADQYYVLGVGMKELEAGLSLVGLLLFRNEMKVDSPDALAELKAGGVRCVMCTGDNALTGIAIGRRCGMLDARVLLGDVVDARDGDTRGEPGLRWTSQPEGEQWSHADVLASDPGEVDLVLTKPAFKHLQDSGEAPQVLDRVRIYARMKPEDKVAVIQLHQERGLVVGMVGDGGNDCGALRAAHVGIALSEAEEHGTGSISLRAVPDLLRYGRATLATNLATYMYFMVYALAIPIAKFTCIFIGNMILSEWTWISTDIVVGSVMVAAMTLARPGPRLSALRPTSALLGWRTVATVLVPTLVYGACFAAALFALWRQPFYRPYDSVALGVPSHEWQKKGDNFECGVAFFFLSMQLPTACFIFSHGAEHRVSPLRNIPLAASYLLIVVVLLCVLWGGPSPLSCVFRVNCDSYTSSRMYVPGIQEFSTGNVGGCFLGPQLLEWKGRLGDSFQFPDEANACNPGREVDLEDEIRTPSGGISWLGAAECRGPNNCFSSEFRTVLSVLLAVMVGTTHGIGIWMSSWHPAPKLHFKKL</sequence>
<gene>
    <name evidence="11" type="ORF">PCOR1329_LOCUS18156</name>
</gene>
<evidence type="ECO:0000256" key="1">
    <source>
        <dbReference type="ARBA" id="ARBA00004141"/>
    </source>
</evidence>
<dbReference type="SUPFAM" id="SSF81665">
    <property type="entry name" value="Calcium ATPase, transmembrane domain M"/>
    <property type="match status" value="1"/>
</dbReference>
<name>A0ABN9RAX3_9DINO</name>
<feature type="transmembrane region" description="Helical" evidence="10">
    <location>
        <begin position="284"/>
        <end position="308"/>
    </location>
</feature>
<feature type="transmembrane region" description="Helical" evidence="10">
    <location>
        <begin position="314"/>
        <end position="332"/>
    </location>
</feature>
<dbReference type="InterPro" id="IPR001757">
    <property type="entry name" value="P_typ_ATPase"/>
</dbReference>
<organism evidence="11 12">
    <name type="scientific">Prorocentrum cordatum</name>
    <dbReference type="NCBI Taxonomy" id="2364126"/>
    <lineage>
        <taxon>Eukaryota</taxon>
        <taxon>Sar</taxon>
        <taxon>Alveolata</taxon>
        <taxon>Dinophyceae</taxon>
        <taxon>Prorocentrales</taxon>
        <taxon>Prorocentraceae</taxon>
        <taxon>Prorocentrum</taxon>
    </lineage>
</organism>
<dbReference type="Proteomes" id="UP001189429">
    <property type="component" value="Unassembled WGS sequence"/>
</dbReference>
<evidence type="ECO:0000256" key="5">
    <source>
        <dbReference type="ARBA" id="ARBA00022840"/>
    </source>
</evidence>
<reference evidence="11" key="1">
    <citation type="submission" date="2023-10" db="EMBL/GenBank/DDBJ databases">
        <authorList>
            <person name="Chen Y."/>
            <person name="Shah S."/>
            <person name="Dougan E. K."/>
            <person name="Thang M."/>
            <person name="Chan C."/>
        </authorList>
    </citation>
    <scope>NUCLEOTIDE SEQUENCE [LARGE SCALE GENOMIC DNA]</scope>
</reference>
<keyword evidence="6" id="KW-0460">Magnesium</keyword>
<feature type="transmembrane region" description="Helical" evidence="10">
    <location>
        <begin position="353"/>
        <end position="375"/>
    </location>
</feature>
<dbReference type="PANTHER" id="PTHR45630">
    <property type="entry name" value="CATION-TRANSPORTING ATPASE-RELATED"/>
    <property type="match status" value="1"/>
</dbReference>
<dbReference type="InterPro" id="IPR023299">
    <property type="entry name" value="ATPase_P-typ_cyto_dom_N"/>
</dbReference>
<evidence type="ECO:0000256" key="9">
    <source>
        <dbReference type="ARBA" id="ARBA00023136"/>
    </source>
</evidence>
<dbReference type="Gene3D" id="3.40.1110.10">
    <property type="entry name" value="Calcium-transporting ATPase, cytoplasmic domain N"/>
    <property type="match status" value="1"/>
</dbReference>
<feature type="transmembrane region" description="Helical" evidence="10">
    <location>
        <begin position="405"/>
        <end position="424"/>
    </location>
</feature>
<evidence type="ECO:0000313" key="11">
    <source>
        <dbReference type="EMBL" id="CAK0814589.1"/>
    </source>
</evidence>
<dbReference type="InterPro" id="IPR023298">
    <property type="entry name" value="ATPase_P-typ_TM_dom_sf"/>
</dbReference>
<comment type="caution">
    <text evidence="11">The sequence shown here is derived from an EMBL/GenBank/DDBJ whole genome shotgun (WGS) entry which is preliminary data.</text>
</comment>
<evidence type="ECO:0000256" key="10">
    <source>
        <dbReference type="SAM" id="Phobius"/>
    </source>
</evidence>
<keyword evidence="3" id="KW-0479">Metal-binding</keyword>
<protein>
    <submittedName>
        <fullName evidence="11">Uncharacterized protein</fullName>
    </submittedName>
</protein>
<keyword evidence="8 10" id="KW-1133">Transmembrane helix</keyword>
<feature type="transmembrane region" description="Helical" evidence="10">
    <location>
        <begin position="436"/>
        <end position="456"/>
    </location>
</feature>
<evidence type="ECO:0000256" key="3">
    <source>
        <dbReference type="ARBA" id="ARBA00022723"/>
    </source>
</evidence>
<dbReference type="PRINTS" id="PR00119">
    <property type="entry name" value="CATATPASE"/>
</dbReference>
<dbReference type="NCBIfam" id="TIGR01494">
    <property type="entry name" value="ATPase_P-type"/>
    <property type="match status" value="1"/>
</dbReference>
<keyword evidence="5" id="KW-0067">ATP-binding</keyword>
<dbReference type="SUPFAM" id="SSF56784">
    <property type="entry name" value="HAD-like"/>
    <property type="match status" value="1"/>
</dbReference>
<evidence type="ECO:0000256" key="7">
    <source>
        <dbReference type="ARBA" id="ARBA00022967"/>
    </source>
</evidence>